<dbReference type="EMBL" id="JABWGO010000001">
    <property type="protein sequence ID" value="NUW38734.1"/>
    <property type="molecule type" value="Genomic_DNA"/>
</dbReference>
<dbReference type="AlphaFoldDB" id="A0A7Y6M9T3"/>
<proteinExistence type="predicted"/>
<evidence type="ECO:0000313" key="1">
    <source>
        <dbReference type="EMBL" id="NUW38734.1"/>
    </source>
</evidence>
<comment type="caution">
    <text evidence="1">The sequence shown here is derived from an EMBL/GenBank/DDBJ whole genome shotgun (WGS) entry which is preliminary data.</text>
</comment>
<sequence>MLLLILGVADGVPVEDAVSAWSAHLYGELGALHPFDLRGGRAVYRARPSAAGPGHVVGPAWHHVLHARGS</sequence>
<reference evidence="1 2" key="1">
    <citation type="submission" date="2020-06" db="EMBL/GenBank/DDBJ databases">
        <authorList>
            <person name="Chanama M."/>
        </authorList>
    </citation>
    <scope>NUCLEOTIDE SEQUENCE [LARGE SCALE GENOMIC DNA]</scope>
    <source>
        <strain evidence="1 2">TBRC6557</strain>
    </source>
</reference>
<protein>
    <submittedName>
        <fullName evidence="1">Uncharacterized protein</fullName>
    </submittedName>
</protein>
<evidence type="ECO:0000313" key="2">
    <source>
        <dbReference type="Proteomes" id="UP000546126"/>
    </source>
</evidence>
<accession>A0A7Y6M9T3</accession>
<organism evidence="1 2">
    <name type="scientific">Nonomuraea rhodomycinica</name>
    <dbReference type="NCBI Taxonomy" id="1712872"/>
    <lineage>
        <taxon>Bacteria</taxon>
        <taxon>Bacillati</taxon>
        <taxon>Actinomycetota</taxon>
        <taxon>Actinomycetes</taxon>
        <taxon>Streptosporangiales</taxon>
        <taxon>Streptosporangiaceae</taxon>
        <taxon>Nonomuraea</taxon>
    </lineage>
</organism>
<gene>
    <name evidence="1" type="ORF">HT134_01130</name>
</gene>
<dbReference type="Proteomes" id="UP000546126">
    <property type="component" value="Unassembled WGS sequence"/>
</dbReference>
<dbReference type="RefSeq" id="WP_175598372.1">
    <property type="nucleotide sequence ID" value="NZ_JABWGO010000001.1"/>
</dbReference>
<keyword evidence="2" id="KW-1185">Reference proteome</keyword>
<name>A0A7Y6M9T3_9ACTN</name>